<protein>
    <submittedName>
        <fullName evidence="2">Uncharacterized protein</fullName>
    </submittedName>
</protein>
<dbReference type="EMBL" id="MLYV02000612">
    <property type="protein sequence ID" value="PSR81643.1"/>
    <property type="molecule type" value="Genomic_DNA"/>
</dbReference>
<feature type="compositionally biased region" description="Polar residues" evidence="1">
    <location>
        <begin position="134"/>
        <end position="144"/>
    </location>
</feature>
<feature type="non-terminal residue" evidence="2">
    <location>
        <position position="455"/>
    </location>
</feature>
<organism evidence="2 3">
    <name type="scientific">Hermanssonia centrifuga</name>
    <dbReference type="NCBI Taxonomy" id="98765"/>
    <lineage>
        <taxon>Eukaryota</taxon>
        <taxon>Fungi</taxon>
        <taxon>Dikarya</taxon>
        <taxon>Basidiomycota</taxon>
        <taxon>Agaricomycotina</taxon>
        <taxon>Agaricomycetes</taxon>
        <taxon>Polyporales</taxon>
        <taxon>Meruliaceae</taxon>
        <taxon>Hermanssonia</taxon>
    </lineage>
</organism>
<gene>
    <name evidence="2" type="ORF">PHLCEN_2v6325</name>
</gene>
<evidence type="ECO:0000313" key="3">
    <source>
        <dbReference type="Proteomes" id="UP000186601"/>
    </source>
</evidence>
<feature type="compositionally biased region" description="Polar residues" evidence="1">
    <location>
        <begin position="92"/>
        <end position="103"/>
    </location>
</feature>
<proteinExistence type="predicted"/>
<evidence type="ECO:0000313" key="2">
    <source>
        <dbReference type="EMBL" id="PSR81643.1"/>
    </source>
</evidence>
<feature type="region of interest" description="Disordered" evidence="1">
    <location>
        <begin position="1"/>
        <end position="33"/>
    </location>
</feature>
<comment type="caution">
    <text evidence="2">The sequence shown here is derived from an EMBL/GenBank/DDBJ whole genome shotgun (WGS) entry which is preliminary data.</text>
</comment>
<evidence type="ECO:0000256" key="1">
    <source>
        <dbReference type="SAM" id="MobiDB-lite"/>
    </source>
</evidence>
<keyword evidence="3" id="KW-1185">Reference proteome</keyword>
<dbReference type="AlphaFoldDB" id="A0A2R6NZS5"/>
<sequence length="455" mass="50737">MPPKVTTRASNANAHPGEVVRQGRRTRRSAAEMQAVREAEVLEKAEKDNTERNKQALLRAIAKLKVEEANKRRDQAKNPPTPQGLAVKAKPSKQTGFSNSEIDTGSAKIPKTPLKRSTTAEDDGKGSVKKARTRTSAAKLTRTNIELIRESLESEESPTRKGRGGKGKELILGAKNPAPVKSQQGTSRTKAANSGKGPSEAIGGFLKGYHPLAVAKAGKKVKQYKKDEDPIEDVEMEDYDEEGDEERLSDGDVPSDQEEEEQSVIVIGSSDTEGTDSGDEAAVNNRNRYFISERQSSEAGSPLGVEGDVKPILRRPAAKCKWTRFDLPFGVEDHKRYRDDFIRRVVRVMGEHPVTFNQNSIKMENLMQNEWGKTFPDIDLEIGRHTPLFDITKQKIYDWHSDIGSLAYNHVDEEFNTTLKHLTEDERTEYVAAQLKKGNHLPFIYARTEKMLDGT</sequence>
<feature type="region of interest" description="Disordered" evidence="1">
    <location>
        <begin position="66"/>
        <end position="205"/>
    </location>
</feature>
<feature type="compositionally biased region" description="Basic and acidic residues" evidence="1">
    <location>
        <begin position="66"/>
        <end position="76"/>
    </location>
</feature>
<dbReference type="OrthoDB" id="3014170at2759"/>
<accession>A0A2R6NZS5</accession>
<feature type="compositionally biased region" description="Acidic residues" evidence="1">
    <location>
        <begin position="229"/>
        <end position="262"/>
    </location>
</feature>
<dbReference type="Proteomes" id="UP000186601">
    <property type="component" value="Unassembled WGS sequence"/>
</dbReference>
<feature type="region of interest" description="Disordered" evidence="1">
    <location>
        <begin position="217"/>
        <end position="283"/>
    </location>
</feature>
<reference evidence="2 3" key="1">
    <citation type="submission" date="2018-02" db="EMBL/GenBank/DDBJ databases">
        <title>Genome sequence of the basidiomycete white-rot fungus Phlebia centrifuga.</title>
        <authorList>
            <person name="Granchi Z."/>
            <person name="Peng M."/>
            <person name="de Vries R.P."/>
            <person name="Hilden K."/>
            <person name="Makela M.R."/>
            <person name="Grigoriev I."/>
            <person name="Riley R."/>
        </authorList>
    </citation>
    <scope>NUCLEOTIDE SEQUENCE [LARGE SCALE GENOMIC DNA]</scope>
    <source>
        <strain evidence="2 3">FBCC195</strain>
    </source>
</reference>
<name>A0A2R6NZS5_9APHY</name>
<feature type="compositionally biased region" description="Polar residues" evidence="1">
    <location>
        <begin position="181"/>
        <end position="192"/>
    </location>
</feature>